<comment type="caution">
    <text evidence="1">The sequence shown here is derived from an EMBL/GenBank/DDBJ whole genome shotgun (WGS) entry which is preliminary data.</text>
</comment>
<keyword evidence="2" id="KW-1185">Reference proteome</keyword>
<gene>
    <name evidence="1" type="ORF">HMPREF0373_02941</name>
</gene>
<dbReference type="EMBL" id="AWVJ01000177">
    <property type="protein sequence ID" value="ERK42358.1"/>
    <property type="molecule type" value="Genomic_DNA"/>
</dbReference>
<accession>U2QM28</accession>
<protein>
    <submittedName>
        <fullName evidence="1">Uncharacterized protein</fullName>
    </submittedName>
</protein>
<dbReference type="AlphaFoldDB" id="U2QM28"/>
<name>U2QM28_EUBRA</name>
<sequence length="39" mass="4512">MCICVSKSMKMSPFKGDIRLILYIVQNINFEKQRGYAVS</sequence>
<organism evidence="1 2">
    <name type="scientific">Eubacterium ramulus ATCC 29099</name>
    <dbReference type="NCBI Taxonomy" id="1256908"/>
    <lineage>
        <taxon>Bacteria</taxon>
        <taxon>Bacillati</taxon>
        <taxon>Bacillota</taxon>
        <taxon>Clostridia</taxon>
        <taxon>Eubacteriales</taxon>
        <taxon>Eubacteriaceae</taxon>
        <taxon>Eubacterium</taxon>
    </lineage>
</organism>
<dbReference type="HOGENOM" id="CLU_3309978_0_0_9"/>
<proteinExistence type="predicted"/>
<dbReference type="Proteomes" id="UP000016608">
    <property type="component" value="Unassembled WGS sequence"/>
</dbReference>
<evidence type="ECO:0000313" key="2">
    <source>
        <dbReference type="Proteomes" id="UP000016608"/>
    </source>
</evidence>
<reference evidence="1 2" key="1">
    <citation type="submission" date="2013-06" db="EMBL/GenBank/DDBJ databases">
        <authorList>
            <person name="Weinstock G."/>
            <person name="Sodergren E."/>
            <person name="Lobos E.A."/>
            <person name="Fulton L."/>
            <person name="Fulton R."/>
            <person name="Courtney L."/>
            <person name="Fronick C."/>
            <person name="O'Laughlin M."/>
            <person name="Godfrey J."/>
            <person name="Wilson R.M."/>
            <person name="Miner T."/>
            <person name="Farmer C."/>
            <person name="Delehaunty K."/>
            <person name="Cordes M."/>
            <person name="Minx P."/>
            <person name="Tomlinson C."/>
            <person name="Chen J."/>
            <person name="Wollam A."/>
            <person name="Pepin K.H."/>
            <person name="Bhonagiri V."/>
            <person name="Zhang X."/>
            <person name="Warren W."/>
            <person name="Mitreva M."/>
            <person name="Mardis E.R."/>
            <person name="Wilson R.K."/>
        </authorList>
    </citation>
    <scope>NUCLEOTIDE SEQUENCE [LARGE SCALE GENOMIC DNA]</scope>
    <source>
        <strain evidence="1 2">ATCC 29099</strain>
    </source>
</reference>
<evidence type="ECO:0000313" key="1">
    <source>
        <dbReference type="EMBL" id="ERK42358.1"/>
    </source>
</evidence>